<comment type="caution">
    <text evidence="2">The sequence shown here is derived from an EMBL/GenBank/DDBJ whole genome shotgun (WGS) entry which is preliminary data.</text>
</comment>
<proteinExistence type="predicted"/>
<dbReference type="EMBL" id="ML996086">
    <property type="protein sequence ID" value="KAF2152701.1"/>
    <property type="molecule type" value="Genomic_DNA"/>
</dbReference>
<dbReference type="AlphaFoldDB" id="A0A9P4J008"/>
<evidence type="ECO:0000313" key="3">
    <source>
        <dbReference type="Proteomes" id="UP000799439"/>
    </source>
</evidence>
<reference evidence="2" key="1">
    <citation type="journal article" date="2020" name="Stud. Mycol.">
        <title>101 Dothideomycetes genomes: a test case for predicting lifestyles and emergence of pathogens.</title>
        <authorList>
            <person name="Haridas S."/>
            <person name="Albert R."/>
            <person name="Binder M."/>
            <person name="Bloem J."/>
            <person name="Labutti K."/>
            <person name="Salamov A."/>
            <person name="Andreopoulos B."/>
            <person name="Baker S."/>
            <person name="Barry K."/>
            <person name="Bills G."/>
            <person name="Bluhm B."/>
            <person name="Cannon C."/>
            <person name="Castanera R."/>
            <person name="Culley D."/>
            <person name="Daum C."/>
            <person name="Ezra D."/>
            <person name="Gonzalez J."/>
            <person name="Henrissat B."/>
            <person name="Kuo A."/>
            <person name="Liang C."/>
            <person name="Lipzen A."/>
            <person name="Lutzoni F."/>
            <person name="Magnuson J."/>
            <person name="Mondo S."/>
            <person name="Nolan M."/>
            <person name="Ohm R."/>
            <person name="Pangilinan J."/>
            <person name="Park H.-J."/>
            <person name="Ramirez L."/>
            <person name="Alfaro M."/>
            <person name="Sun H."/>
            <person name="Tritt A."/>
            <person name="Yoshinaga Y."/>
            <person name="Zwiers L.-H."/>
            <person name="Turgeon B."/>
            <person name="Goodwin S."/>
            <person name="Spatafora J."/>
            <person name="Crous P."/>
            <person name="Grigoriev I."/>
        </authorList>
    </citation>
    <scope>NUCLEOTIDE SEQUENCE</scope>
    <source>
        <strain evidence="2">CBS 260.36</strain>
    </source>
</reference>
<feature type="region of interest" description="Disordered" evidence="1">
    <location>
        <begin position="211"/>
        <end position="230"/>
    </location>
</feature>
<accession>A0A9P4J008</accession>
<gene>
    <name evidence="2" type="ORF">K461DRAFT_151643</name>
</gene>
<organism evidence="2 3">
    <name type="scientific">Myriangium duriaei CBS 260.36</name>
    <dbReference type="NCBI Taxonomy" id="1168546"/>
    <lineage>
        <taxon>Eukaryota</taxon>
        <taxon>Fungi</taxon>
        <taxon>Dikarya</taxon>
        <taxon>Ascomycota</taxon>
        <taxon>Pezizomycotina</taxon>
        <taxon>Dothideomycetes</taxon>
        <taxon>Dothideomycetidae</taxon>
        <taxon>Myriangiales</taxon>
        <taxon>Myriangiaceae</taxon>
        <taxon>Myriangium</taxon>
    </lineage>
</organism>
<sequence>MGSVADSGAQSAPNHRAGPWGILVNFLAPALLRVCPDPSSGSCGSWIRRTRHPLGWSLWEVGGEVVRLGRLVIGSTSSGPEPRRRHSRHCCTLASLAGTCVGSHGAQARLFPSPSNRDATRGTASVAAQQSQFAVIYTTYNRTRGLPSPHARHPKSLAGIRSALGIIVYFTGRISQTRRHLLVFFFFVSCLLAFLRCRSICAAVFLHSPSSNHRRGKPRGTTRKSPHLSTQPTDCIDPIFRLHICFLSISTAPSLTLLPPL</sequence>
<keyword evidence="3" id="KW-1185">Reference proteome</keyword>
<evidence type="ECO:0000256" key="1">
    <source>
        <dbReference type="SAM" id="MobiDB-lite"/>
    </source>
</evidence>
<feature type="compositionally biased region" description="Basic residues" evidence="1">
    <location>
        <begin position="212"/>
        <end position="226"/>
    </location>
</feature>
<protein>
    <submittedName>
        <fullName evidence="2">Uncharacterized protein</fullName>
    </submittedName>
</protein>
<evidence type="ECO:0000313" key="2">
    <source>
        <dbReference type="EMBL" id="KAF2152701.1"/>
    </source>
</evidence>
<name>A0A9P4J008_9PEZI</name>
<dbReference type="Proteomes" id="UP000799439">
    <property type="component" value="Unassembled WGS sequence"/>
</dbReference>